<organism evidence="1 2">
    <name type="scientific">Haemophilus pittmaniae HK 85</name>
    <dbReference type="NCBI Taxonomy" id="1035188"/>
    <lineage>
        <taxon>Bacteria</taxon>
        <taxon>Pseudomonadati</taxon>
        <taxon>Pseudomonadota</taxon>
        <taxon>Gammaproteobacteria</taxon>
        <taxon>Pasteurellales</taxon>
        <taxon>Pasteurellaceae</taxon>
        <taxon>Haemophilus</taxon>
    </lineage>
</organism>
<sequence>MSKIKSQAKEILNNEESIFDYSEVGFYAKEALKLDIEMPRKI</sequence>
<protein>
    <submittedName>
        <fullName evidence="1">Uncharacterized protein</fullName>
    </submittedName>
</protein>
<dbReference type="Proteomes" id="UP000006235">
    <property type="component" value="Unassembled WGS sequence"/>
</dbReference>
<evidence type="ECO:0000313" key="1">
    <source>
        <dbReference type="EMBL" id="EGV05276.1"/>
    </source>
</evidence>
<name>F9QAR4_9PAST</name>
<dbReference type="STRING" id="1035188.HMPREF9952_1207"/>
<reference evidence="1 2" key="1">
    <citation type="submission" date="2011-07" db="EMBL/GenBank/DDBJ databases">
        <authorList>
            <person name="Harkins D.M."/>
            <person name="Madupu R."/>
            <person name="Durkin A.S."/>
            <person name="Torralba M."/>
            <person name="Methe B."/>
            <person name="Sutton G.G."/>
            <person name="Nelson K.E."/>
        </authorList>
    </citation>
    <scope>NUCLEOTIDE SEQUENCE [LARGE SCALE GENOMIC DNA]</scope>
    <source>
        <strain evidence="1 2">HK 85</strain>
    </source>
</reference>
<gene>
    <name evidence="1" type="ORF">HMPREF9952_1207</name>
</gene>
<accession>F9QAR4</accession>
<dbReference type="RefSeq" id="WP_007243110.1">
    <property type="nucleotide sequence ID" value="NZ_AFUV01000017.1"/>
</dbReference>
<comment type="caution">
    <text evidence="1">The sequence shown here is derived from an EMBL/GenBank/DDBJ whole genome shotgun (WGS) entry which is preliminary data.</text>
</comment>
<evidence type="ECO:0000313" key="2">
    <source>
        <dbReference type="Proteomes" id="UP000006235"/>
    </source>
</evidence>
<dbReference type="EMBL" id="AFUV01000017">
    <property type="protein sequence ID" value="EGV05276.1"/>
    <property type="molecule type" value="Genomic_DNA"/>
</dbReference>
<proteinExistence type="predicted"/>
<dbReference type="AlphaFoldDB" id="F9QAR4"/>